<keyword evidence="3" id="KW-1185">Reference proteome</keyword>
<dbReference type="AlphaFoldDB" id="A0A2Z7CC64"/>
<proteinExistence type="predicted"/>
<evidence type="ECO:0000313" key="3">
    <source>
        <dbReference type="Proteomes" id="UP000250235"/>
    </source>
</evidence>
<feature type="region of interest" description="Disordered" evidence="1">
    <location>
        <begin position="697"/>
        <end position="725"/>
    </location>
</feature>
<dbReference type="EMBL" id="KQ996668">
    <property type="protein sequence ID" value="KZV44602.1"/>
    <property type="molecule type" value="Genomic_DNA"/>
</dbReference>
<accession>A0A2Z7CC64</accession>
<sequence>MSSSLISSSHHVDFESVFGFDDADDDSYPFGLKVNWCKVLFGVLEEMVDRRVKKAKDAVPLQVIEPTPAVTTAQPPAPKRKSLKRMLILSEGSDDDNVEESLEKESNVSVDHIFTETDVGDIAFGDSTVDNPEELAQWLENYISEGAGQVNESDSDRVQRPVDTVDVEQLFETAYVKESEGSKHPVVEKNLAQAVGSKQVAEELMSIDDLLMQIPDDMLLPSVSATEITKIRLGESISINEVQERDLYYASLPRISALDKGKEILEEDEPVKGNPARETVELICGDVEFLVQLRDRVMKDVVEFFHSFSLNKLTNLDALLELKEKEKLMLEWAETDSLETAVKRKMYILAKYREMFLRKFVESHRKYFIPGYPWTATTSQIIDLLIVAHSKSLEALLTQQREHGLPMEQPCTSTFLDASIGSGAVLAQFFSQAKSTCWVRPFVLIDGVWTPIQGIDFWRSSCKLSLFVNRKKLPETVIEDTFVPHVFFIEPVQYWGAAPALIKTCVWHRVCTDVIRFSMFGCLRPVREDVCTDIVVYNLGVERIPASFCRSFAQGVDTDSFVRYFSDSDVESLAEIDLSSSDAPTAYRSPSPILQEADSFEHNLQFALGPAIFSGGAQEELSYFSVRQDAQTQDNIQTLRFNEFRKNILAQNASIFTGLADVRKEEQELNAKFQAQAQANHNILHAQLSELVAYINRGGDNKNGESSSSRGPQPPPPPVDQIRGTGVNVSTLDFAQRVEMAQRNIMERVMNTDRRESLLEAERDREIRRRELSGSKRRRRH</sequence>
<gene>
    <name evidence="2" type="ORF">F511_42979</name>
</gene>
<keyword evidence="2" id="KW-0131">Cell cycle</keyword>
<protein>
    <submittedName>
        <fullName evidence="2">Cell division control protein 2C</fullName>
    </submittedName>
</protein>
<evidence type="ECO:0000313" key="2">
    <source>
        <dbReference type="EMBL" id="KZV44602.1"/>
    </source>
</evidence>
<name>A0A2Z7CC64_9LAMI</name>
<organism evidence="2 3">
    <name type="scientific">Dorcoceras hygrometricum</name>
    <dbReference type="NCBI Taxonomy" id="472368"/>
    <lineage>
        <taxon>Eukaryota</taxon>
        <taxon>Viridiplantae</taxon>
        <taxon>Streptophyta</taxon>
        <taxon>Embryophyta</taxon>
        <taxon>Tracheophyta</taxon>
        <taxon>Spermatophyta</taxon>
        <taxon>Magnoliopsida</taxon>
        <taxon>eudicotyledons</taxon>
        <taxon>Gunneridae</taxon>
        <taxon>Pentapetalae</taxon>
        <taxon>asterids</taxon>
        <taxon>lamiids</taxon>
        <taxon>Lamiales</taxon>
        <taxon>Gesneriaceae</taxon>
        <taxon>Didymocarpoideae</taxon>
        <taxon>Trichosporeae</taxon>
        <taxon>Loxocarpinae</taxon>
        <taxon>Dorcoceras</taxon>
    </lineage>
</organism>
<reference evidence="2 3" key="1">
    <citation type="journal article" date="2015" name="Proc. Natl. Acad. Sci. U.S.A.">
        <title>The resurrection genome of Boea hygrometrica: A blueprint for survival of dehydration.</title>
        <authorList>
            <person name="Xiao L."/>
            <person name="Yang G."/>
            <person name="Zhang L."/>
            <person name="Yang X."/>
            <person name="Zhao S."/>
            <person name="Ji Z."/>
            <person name="Zhou Q."/>
            <person name="Hu M."/>
            <person name="Wang Y."/>
            <person name="Chen M."/>
            <person name="Xu Y."/>
            <person name="Jin H."/>
            <person name="Xiao X."/>
            <person name="Hu G."/>
            <person name="Bao F."/>
            <person name="Hu Y."/>
            <person name="Wan P."/>
            <person name="Li L."/>
            <person name="Deng X."/>
            <person name="Kuang T."/>
            <person name="Xiang C."/>
            <person name="Zhu J.K."/>
            <person name="Oliver M.J."/>
            <person name="He Y."/>
        </authorList>
    </citation>
    <scope>NUCLEOTIDE SEQUENCE [LARGE SCALE GENOMIC DNA]</scope>
    <source>
        <strain evidence="3">cv. XS01</strain>
    </source>
</reference>
<dbReference type="GO" id="GO:0051301">
    <property type="term" value="P:cell division"/>
    <property type="evidence" value="ECO:0007669"/>
    <property type="project" value="UniProtKB-KW"/>
</dbReference>
<dbReference type="Proteomes" id="UP000250235">
    <property type="component" value="Unassembled WGS sequence"/>
</dbReference>
<evidence type="ECO:0000256" key="1">
    <source>
        <dbReference type="SAM" id="MobiDB-lite"/>
    </source>
</evidence>
<keyword evidence="2" id="KW-0132">Cell division</keyword>